<gene>
    <name evidence="2" type="ORF">F6W96_26955</name>
</gene>
<dbReference type="EMBL" id="CP046173">
    <property type="protein sequence ID" value="QIS21431.1"/>
    <property type="molecule type" value="Genomic_DNA"/>
</dbReference>
<evidence type="ECO:0000313" key="2">
    <source>
        <dbReference type="EMBL" id="QIS21431.1"/>
    </source>
</evidence>
<name>A0A6G9Z7Q3_9NOCA</name>
<protein>
    <recommendedName>
        <fullName evidence="1">DUF5753 domain-containing protein</fullName>
    </recommendedName>
</protein>
<proteinExistence type="predicted"/>
<dbReference type="AlphaFoldDB" id="A0A6G9Z7Q3"/>
<evidence type="ECO:0000259" key="1">
    <source>
        <dbReference type="Pfam" id="PF19054"/>
    </source>
</evidence>
<feature type="domain" description="DUF5753" evidence="1">
    <location>
        <begin position="26"/>
        <end position="77"/>
    </location>
</feature>
<dbReference type="InterPro" id="IPR043917">
    <property type="entry name" value="DUF5753"/>
</dbReference>
<dbReference type="Proteomes" id="UP000500953">
    <property type="component" value="Chromosome"/>
</dbReference>
<dbReference type="RefSeq" id="WP_167488724.1">
    <property type="nucleotide sequence ID" value="NZ_CP046173.1"/>
</dbReference>
<accession>A0A6G9Z7Q3</accession>
<reference evidence="2 3" key="1">
    <citation type="journal article" date="2019" name="ACS Chem. Biol.">
        <title>Identification and Mobilization of a Cryptic Antibiotic Biosynthesis Gene Locus from a Human-Pathogenic Nocardia Isolate.</title>
        <authorList>
            <person name="Herisse M."/>
            <person name="Ishida K."/>
            <person name="Porter J.L."/>
            <person name="Howden B."/>
            <person name="Hertweck C."/>
            <person name="Stinear T.P."/>
            <person name="Pidot S.J."/>
        </authorList>
    </citation>
    <scope>NUCLEOTIDE SEQUENCE [LARGE SCALE GENOMIC DNA]</scope>
    <source>
        <strain evidence="2 3">AUSMDU00012715</strain>
    </source>
</reference>
<dbReference type="Pfam" id="PF19054">
    <property type="entry name" value="DUF5753"/>
    <property type="match status" value="1"/>
</dbReference>
<organism evidence="2 3">
    <name type="scientific">Nocardia terpenica</name>
    <dbReference type="NCBI Taxonomy" id="455432"/>
    <lineage>
        <taxon>Bacteria</taxon>
        <taxon>Bacillati</taxon>
        <taxon>Actinomycetota</taxon>
        <taxon>Actinomycetes</taxon>
        <taxon>Mycobacteriales</taxon>
        <taxon>Nocardiaceae</taxon>
        <taxon>Nocardia</taxon>
    </lineage>
</organism>
<sequence>MKHGKLPDWNGGVPSAPEALVVANSFAMFDNRLVLVESVSAELRITQPREIALYGRAFDVLANQAVTGETARELIRKALDMRSRRSRT</sequence>
<evidence type="ECO:0000313" key="3">
    <source>
        <dbReference type="Proteomes" id="UP000500953"/>
    </source>
</evidence>